<dbReference type="AlphaFoldDB" id="E8X410"/>
<dbReference type="PANTHER" id="PTHR37532">
    <property type="entry name" value="PROTEIN ISCX"/>
    <property type="match status" value="1"/>
</dbReference>
<proteinExistence type="predicted"/>
<dbReference type="GO" id="GO:0008198">
    <property type="term" value="F:ferrous iron binding"/>
    <property type="evidence" value="ECO:0007669"/>
    <property type="project" value="TreeGrafter"/>
</dbReference>
<reference evidence="2" key="1">
    <citation type="submission" date="2011-01" db="EMBL/GenBank/DDBJ databases">
        <title>Complete sequence of chromosome of Acidobacterium sp. MP5ACTX9.</title>
        <authorList>
            <consortium name="US DOE Joint Genome Institute"/>
            <person name="Lucas S."/>
            <person name="Copeland A."/>
            <person name="Lapidus A."/>
            <person name="Cheng J.-F."/>
            <person name="Goodwin L."/>
            <person name="Pitluck S."/>
            <person name="Teshima H."/>
            <person name="Detter J.C."/>
            <person name="Han C."/>
            <person name="Tapia R."/>
            <person name="Land M."/>
            <person name="Hauser L."/>
            <person name="Kyrpides N."/>
            <person name="Ivanova N."/>
            <person name="Ovchinnikova G."/>
            <person name="Pagani I."/>
            <person name="Rawat S.R."/>
            <person name="Mannisto M."/>
            <person name="Haggblom M.M."/>
            <person name="Woyke T."/>
        </authorList>
    </citation>
    <scope>NUCLEOTIDE SEQUENCE [LARGE SCALE GENOMIC DNA]</scope>
    <source>
        <strain evidence="2">MP5ACTX9</strain>
    </source>
</reference>
<dbReference type="Pfam" id="PF04384">
    <property type="entry name" value="Fe-S_assembly"/>
    <property type="match status" value="1"/>
</dbReference>
<dbReference type="Gene3D" id="1.10.10.600">
    <property type="entry name" value="IscX-like"/>
    <property type="match status" value="1"/>
</dbReference>
<keyword evidence="2" id="KW-1185">Reference proteome</keyword>
<dbReference type="GO" id="GO:0005829">
    <property type="term" value="C:cytosol"/>
    <property type="evidence" value="ECO:0007669"/>
    <property type="project" value="TreeGrafter"/>
</dbReference>
<organism evidence="2">
    <name type="scientific">Granulicella tundricola (strain ATCC BAA-1859 / DSM 23138 / MP5ACTX9)</name>
    <dbReference type="NCBI Taxonomy" id="1198114"/>
    <lineage>
        <taxon>Bacteria</taxon>
        <taxon>Pseudomonadati</taxon>
        <taxon>Acidobacteriota</taxon>
        <taxon>Terriglobia</taxon>
        <taxon>Terriglobales</taxon>
        <taxon>Acidobacteriaceae</taxon>
        <taxon>Granulicella</taxon>
    </lineage>
</organism>
<dbReference type="GO" id="GO:0016226">
    <property type="term" value="P:iron-sulfur cluster assembly"/>
    <property type="evidence" value="ECO:0007669"/>
    <property type="project" value="InterPro"/>
</dbReference>
<evidence type="ECO:0000313" key="1">
    <source>
        <dbReference type="EMBL" id="ADW70518.1"/>
    </source>
</evidence>
<accession>E8X410</accession>
<dbReference type="KEGG" id="acm:AciX9_3513"/>
<dbReference type="InterPro" id="IPR007479">
    <property type="entry name" value="ISC_FeS_clus_asmbl_IscsX"/>
</dbReference>
<dbReference type="EMBL" id="CP002480">
    <property type="protein sequence ID" value="ADW70518.1"/>
    <property type="molecule type" value="Genomic_DNA"/>
</dbReference>
<dbReference type="STRING" id="1198114.AciX9_3513"/>
<dbReference type="PANTHER" id="PTHR37532:SF1">
    <property type="entry name" value="PROTEIN ISCX"/>
    <property type="match status" value="1"/>
</dbReference>
<dbReference type="NCBIfam" id="TIGR03412">
    <property type="entry name" value="iscX_yfhJ"/>
    <property type="match status" value="1"/>
</dbReference>
<dbReference type="PaxDb" id="1198114-AciX9_3513"/>
<protein>
    <submittedName>
        <fullName evidence="1">FeS assembly protein IscX</fullName>
    </submittedName>
</protein>
<dbReference type="RefSeq" id="WP_013581829.1">
    <property type="nucleotide sequence ID" value="NC_015064.1"/>
</dbReference>
<dbReference type="InterPro" id="IPR036762">
    <property type="entry name" value="IscX-like_sf"/>
</dbReference>
<dbReference type="PIRSF" id="PIRSF039003">
    <property type="entry name" value="IscX"/>
    <property type="match status" value="1"/>
</dbReference>
<dbReference type="SUPFAM" id="SSF140319">
    <property type="entry name" value="IscX-like"/>
    <property type="match status" value="1"/>
</dbReference>
<evidence type="ECO:0000313" key="2">
    <source>
        <dbReference type="Proteomes" id="UP000000343"/>
    </source>
</evidence>
<sequence length="73" mass="8550">MPREIQWTDAEEIGIQLQEKYPEIEPYTVRFTDLHKYVTELPGFVGDPMKSTEPGLEAIQKAWYEEYEDAKGL</sequence>
<dbReference type="eggNOG" id="COG2975">
    <property type="taxonomic scope" value="Bacteria"/>
</dbReference>
<name>E8X410_GRATM</name>
<dbReference type="Proteomes" id="UP000000343">
    <property type="component" value="Chromosome"/>
</dbReference>
<dbReference type="HOGENOM" id="CLU_168040_1_0_0"/>
<dbReference type="OrthoDB" id="9800346at2"/>
<gene>
    <name evidence="1" type="ordered locus">AciX9_3513</name>
</gene>